<evidence type="ECO:0000313" key="2">
    <source>
        <dbReference type="Proteomes" id="UP000009183"/>
    </source>
</evidence>
<accession>F6H9B2</accession>
<dbReference type="AlphaFoldDB" id="F6H9B2"/>
<proteinExistence type="predicted"/>
<dbReference type="STRING" id="29760.F6H9B2"/>
<sequence>MFPKVIWKLALKCKGRKEFDYKTNLSLKDEVDLGDLMVLSGRVIAQWIKVTLGITSVIFPKRSL</sequence>
<reference evidence="2" key="1">
    <citation type="journal article" date="2007" name="Nature">
        <title>The grapevine genome sequence suggests ancestral hexaploidization in major angiosperm phyla.</title>
        <authorList>
            <consortium name="The French-Italian Public Consortium for Grapevine Genome Characterization."/>
            <person name="Jaillon O."/>
            <person name="Aury J.-M."/>
            <person name="Noel B."/>
            <person name="Policriti A."/>
            <person name="Clepet C."/>
            <person name="Casagrande A."/>
            <person name="Choisne N."/>
            <person name="Aubourg S."/>
            <person name="Vitulo N."/>
            <person name="Jubin C."/>
            <person name="Vezzi A."/>
            <person name="Legeai F."/>
            <person name="Hugueney P."/>
            <person name="Dasilva C."/>
            <person name="Horner D."/>
            <person name="Mica E."/>
            <person name="Jublot D."/>
            <person name="Poulain J."/>
            <person name="Bruyere C."/>
            <person name="Billault A."/>
            <person name="Segurens B."/>
            <person name="Gouyvenoux M."/>
            <person name="Ugarte E."/>
            <person name="Cattonaro F."/>
            <person name="Anthouard V."/>
            <person name="Vico V."/>
            <person name="Del Fabbro C."/>
            <person name="Alaux M."/>
            <person name="Di Gaspero G."/>
            <person name="Dumas V."/>
            <person name="Felice N."/>
            <person name="Paillard S."/>
            <person name="Juman I."/>
            <person name="Moroldo M."/>
            <person name="Scalabrin S."/>
            <person name="Canaguier A."/>
            <person name="Le Clainche I."/>
            <person name="Malacrida G."/>
            <person name="Durand E."/>
            <person name="Pesole G."/>
            <person name="Laucou V."/>
            <person name="Chatelet P."/>
            <person name="Merdinoglu D."/>
            <person name="Delledonne M."/>
            <person name="Pezzotti M."/>
            <person name="Lecharny A."/>
            <person name="Scarpelli C."/>
            <person name="Artiguenave F."/>
            <person name="Pe M.E."/>
            <person name="Valle G."/>
            <person name="Morgante M."/>
            <person name="Caboche M."/>
            <person name="Adam-Blondon A.-F."/>
            <person name="Weissenbach J."/>
            <person name="Quetier F."/>
            <person name="Wincker P."/>
        </authorList>
    </citation>
    <scope>NUCLEOTIDE SEQUENCE [LARGE SCALE GENOMIC DNA]</scope>
    <source>
        <strain evidence="2">cv. Pinot noir / PN40024</strain>
    </source>
</reference>
<dbReference type="EMBL" id="FN595498">
    <property type="protein sequence ID" value="CCB48805.1"/>
    <property type="molecule type" value="Genomic_DNA"/>
</dbReference>
<evidence type="ECO:0000313" key="1">
    <source>
        <dbReference type="EMBL" id="CCB48805.1"/>
    </source>
</evidence>
<gene>
    <name evidence="1" type="ordered locus">VIT_19s0177g00190</name>
</gene>
<organism evidence="1 2">
    <name type="scientific">Vitis vinifera</name>
    <name type="common">Grape</name>
    <dbReference type="NCBI Taxonomy" id="29760"/>
    <lineage>
        <taxon>Eukaryota</taxon>
        <taxon>Viridiplantae</taxon>
        <taxon>Streptophyta</taxon>
        <taxon>Embryophyta</taxon>
        <taxon>Tracheophyta</taxon>
        <taxon>Spermatophyta</taxon>
        <taxon>Magnoliopsida</taxon>
        <taxon>eudicotyledons</taxon>
        <taxon>Gunneridae</taxon>
        <taxon>Pentapetalae</taxon>
        <taxon>rosids</taxon>
        <taxon>Vitales</taxon>
        <taxon>Vitaceae</taxon>
        <taxon>Viteae</taxon>
        <taxon>Vitis</taxon>
    </lineage>
</organism>
<keyword evidence="2" id="KW-1185">Reference proteome</keyword>
<dbReference type="InParanoid" id="F6H9B2"/>
<name>F6H9B2_VITVI</name>
<dbReference type="PaxDb" id="29760-VIT_19s0177g00190.t01"/>
<protein>
    <submittedName>
        <fullName evidence="1">Uncharacterized protein</fullName>
    </submittedName>
</protein>
<dbReference type="AntiFam" id="ANF00275">
    <property type="entry name" value="Spurious translation from rRNA (DUF6467)"/>
</dbReference>
<dbReference type="Proteomes" id="UP000009183">
    <property type="component" value="Chromosome 19"/>
</dbReference>
<dbReference type="HOGENOM" id="CLU_2872211_0_0_1"/>